<dbReference type="InterPro" id="IPR011006">
    <property type="entry name" value="CheY-like_superfamily"/>
</dbReference>
<dbReference type="SMART" id="SM00448">
    <property type="entry name" value="REC"/>
    <property type="match status" value="1"/>
</dbReference>
<dbReference type="PANTHER" id="PTHR44591:SF3">
    <property type="entry name" value="RESPONSE REGULATORY DOMAIN-CONTAINING PROTEIN"/>
    <property type="match status" value="1"/>
</dbReference>
<dbReference type="SUPFAM" id="SSF52172">
    <property type="entry name" value="CheY-like"/>
    <property type="match status" value="1"/>
</dbReference>
<dbReference type="EMBL" id="MGDZ01000026">
    <property type="protein sequence ID" value="OGL73622.1"/>
    <property type="molecule type" value="Genomic_DNA"/>
</dbReference>
<dbReference type="Gene3D" id="3.40.50.2300">
    <property type="match status" value="1"/>
</dbReference>
<dbReference type="CDD" id="cd17574">
    <property type="entry name" value="REC_OmpR"/>
    <property type="match status" value="1"/>
</dbReference>
<evidence type="ECO:0000256" key="2">
    <source>
        <dbReference type="PROSITE-ProRule" id="PRU00169"/>
    </source>
</evidence>
<dbReference type="PANTHER" id="PTHR44591">
    <property type="entry name" value="STRESS RESPONSE REGULATOR PROTEIN 1"/>
    <property type="match status" value="1"/>
</dbReference>
<evidence type="ECO:0000313" key="4">
    <source>
        <dbReference type="EMBL" id="OGL73622.1"/>
    </source>
</evidence>
<dbReference type="InterPro" id="IPR001789">
    <property type="entry name" value="Sig_transdc_resp-reg_receiver"/>
</dbReference>
<comment type="caution">
    <text evidence="4">The sequence shown here is derived from an EMBL/GenBank/DDBJ whole genome shotgun (WGS) entry which is preliminary data.</text>
</comment>
<dbReference type="Pfam" id="PF00072">
    <property type="entry name" value="Response_reg"/>
    <property type="match status" value="1"/>
</dbReference>
<feature type="domain" description="Response regulatory" evidence="3">
    <location>
        <begin position="14"/>
        <end position="130"/>
    </location>
</feature>
<dbReference type="AlphaFoldDB" id="A0A1F7U5V0"/>
<dbReference type="Proteomes" id="UP000176303">
    <property type="component" value="Unassembled WGS sequence"/>
</dbReference>
<sequence length="134" mass="14800">MVAKSKKQADVKKRVLIIEDDEFLAGIYTTKLDLEGFDVFHAADGEAGIKLAKKAKPDLILLDILMPKMDGFEVLKALKKDPATKDTPTVMLTNLGQKEDVDKGLELGAVDYLLKAHFVPSETVSKIKKILKMT</sequence>
<protein>
    <recommendedName>
        <fullName evidence="3">Response regulatory domain-containing protein</fullName>
    </recommendedName>
</protein>
<dbReference type="InterPro" id="IPR050595">
    <property type="entry name" value="Bact_response_regulator"/>
</dbReference>
<accession>A0A1F7U5V0</accession>
<proteinExistence type="predicted"/>
<feature type="modified residue" description="4-aspartylphosphate" evidence="2">
    <location>
        <position position="63"/>
    </location>
</feature>
<reference evidence="4 5" key="1">
    <citation type="journal article" date="2016" name="Nat. Commun.">
        <title>Thousands of microbial genomes shed light on interconnected biogeochemical processes in an aquifer system.</title>
        <authorList>
            <person name="Anantharaman K."/>
            <person name="Brown C.T."/>
            <person name="Hug L.A."/>
            <person name="Sharon I."/>
            <person name="Castelle C.J."/>
            <person name="Probst A.J."/>
            <person name="Thomas B.C."/>
            <person name="Singh A."/>
            <person name="Wilkins M.J."/>
            <person name="Karaoz U."/>
            <person name="Brodie E.L."/>
            <person name="Williams K.H."/>
            <person name="Hubbard S.S."/>
            <person name="Banfield J.F."/>
        </authorList>
    </citation>
    <scope>NUCLEOTIDE SEQUENCE [LARGE SCALE GENOMIC DNA]</scope>
</reference>
<dbReference type="STRING" id="1802391.A3D72_00130"/>
<dbReference type="PROSITE" id="PS50110">
    <property type="entry name" value="RESPONSE_REGULATORY"/>
    <property type="match status" value="1"/>
</dbReference>
<evidence type="ECO:0000256" key="1">
    <source>
        <dbReference type="ARBA" id="ARBA00022553"/>
    </source>
</evidence>
<organism evidence="4 5">
    <name type="scientific">Candidatus Uhrbacteria bacterium RIFCSPHIGHO2_02_FULL_57_19</name>
    <dbReference type="NCBI Taxonomy" id="1802391"/>
    <lineage>
        <taxon>Bacteria</taxon>
        <taxon>Candidatus Uhriibacteriota</taxon>
    </lineage>
</organism>
<dbReference type="GO" id="GO:0000160">
    <property type="term" value="P:phosphorelay signal transduction system"/>
    <property type="evidence" value="ECO:0007669"/>
    <property type="project" value="InterPro"/>
</dbReference>
<name>A0A1F7U5V0_9BACT</name>
<keyword evidence="1 2" id="KW-0597">Phosphoprotein</keyword>
<evidence type="ECO:0000259" key="3">
    <source>
        <dbReference type="PROSITE" id="PS50110"/>
    </source>
</evidence>
<gene>
    <name evidence="4" type="ORF">A3D72_00130</name>
</gene>
<evidence type="ECO:0000313" key="5">
    <source>
        <dbReference type="Proteomes" id="UP000176303"/>
    </source>
</evidence>